<feature type="transmembrane region" description="Helical" evidence="17">
    <location>
        <begin position="100"/>
        <end position="119"/>
    </location>
</feature>
<dbReference type="PANTHER" id="PTHR11003:SF291">
    <property type="entry name" value="IP11374P"/>
    <property type="match status" value="1"/>
</dbReference>
<comment type="subcellular location">
    <subcellularLocation>
        <location evidence="1">Vacuole membrane</location>
        <topology evidence="1">Multi-pass membrane protein</topology>
    </subcellularLocation>
</comment>
<evidence type="ECO:0000256" key="15">
    <source>
        <dbReference type="ARBA" id="ARBA00023303"/>
    </source>
</evidence>
<feature type="transmembrane region" description="Helical" evidence="17">
    <location>
        <begin position="188"/>
        <end position="209"/>
    </location>
</feature>
<evidence type="ECO:0000256" key="17">
    <source>
        <dbReference type="SAM" id="Phobius"/>
    </source>
</evidence>
<keyword evidence="20" id="KW-1185">Reference proteome</keyword>
<keyword evidence="11" id="KW-0630">Potassium</keyword>
<dbReference type="SUPFAM" id="SSF47473">
    <property type="entry name" value="EF-hand"/>
    <property type="match status" value="1"/>
</dbReference>
<protein>
    <recommendedName>
        <fullName evidence="18">Potassium channel domain-containing protein</fullName>
    </recommendedName>
</protein>
<keyword evidence="8" id="KW-0677">Repeat</keyword>
<evidence type="ECO:0000256" key="12">
    <source>
        <dbReference type="ARBA" id="ARBA00022989"/>
    </source>
</evidence>
<name>A0AAP0NBT5_LIQFO</name>
<dbReference type="PROSITE" id="PS00018">
    <property type="entry name" value="EF_HAND_1"/>
    <property type="match status" value="2"/>
</dbReference>
<evidence type="ECO:0000256" key="6">
    <source>
        <dbReference type="ARBA" id="ARBA00022692"/>
    </source>
</evidence>
<keyword evidence="15" id="KW-0407">Ion channel</keyword>
<keyword evidence="5" id="KW-0926">Vacuole</keyword>
<organism evidence="19 20">
    <name type="scientific">Liquidambar formosana</name>
    <name type="common">Formosan gum</name>
    <dbReference type="NCBI Taxonomy" id="63359"/>
    <lineage>
        <taxon>Eukaryota</taxon>
        <taxon>Viridiplantae</taxon>
        <taxon>Streptophyta</taxon>
        <taxon>Embryophyta</taxon>
        <taxon>Tracheophyta</taxon>
        <taxon>Spermatophyta</taxon>
        <taxon>Magnoliopsida</taxon>
        <taxon>eudicotyledons</taxon>
        <taxon>Gunneridae</taxon>
        <taxon>Pentapetalae</taxon>
        <taxon>Saxifragales</taxon>
        <taxon>Altingiaceae</taxon>
        <taxon>Liquidambar</taxon>
    </lineage>
</organism>
<accession>A0AAP0NBT5</accession>
<dbReference type="InterPro" id="IPR013099">
    <property type="entry name" value="K_chnl_dom"/>
</dbReference>
<keyword evidence="10" id="KW-0106">Calcium</keyword>
<evidence type="ECO:0000256" key="11">
    <source>
        <dbReference type="ARBA" id="ARBA00022958"/>
    </source>
</evidence>
<feature type="transmembrane region" description="Helical" evidence="17">
    <location>
        <begin position="67"/>
        <end position="88"/>
    </location>
</feature>
<evidence type="ECO:0000256" key="5">
    <source>
        <dbReference type="ARBA" id="ARBA00022554"/>
    </source>
</evidence>
<keyword evidence="7" id="KW-0479">Metal-binding</keyword>
<dbReference type="InterPro" id="IPR018247">
    <property type="entry name" value="EF_Hand_1_Ca_BS"/>
</dbReference>
<keyword evidence="3" id="KW-0813">Transport</keyword>
<keyword evidence="12 17" id="KW-1133">Transmembrane helix</keyword>
<gene>
    <name evidence="19" type="ORF">L1049_000875</name>
</gene>
<dbReference type="GO" id="GO:0015271">
    <property type="term" value="F:outward rectifier potassium channel activity"/>
    <property type="evidence" value="ECO:0007669"/>
    <property type="project" value="TreeGrafter"/>
</dbReference>
<keyword evidence="6 17" id="KW-0812">Transmembrane</keyword>
<feature type="transmembrane region" description="Helical" evidence="17">
    <location>
        <begin position="125"/>
        <end position="145"/>
    </location>
</feature>
<keyword evidence="13" id="KW-0406">Ion transport</keyword>
<evidence type="ECO:0000256" key="14">
    <source>
        <dbReference type="ARBA" id="ARBA00023136"/>
    </source>
</evidence>
<evidence type="ECO:0000256" key="10">
    <source>
        <dbReference type="ARBA" id="ARBA00022837"/>
    </source>
</evidence>
<keyword evidence="14 17" id="KW-0472">Membrane</keyword>
<dbReference type="GO" id="GO:0009705">
    <property type="term" value="C:plant-type vacuole membrane"/>
    <property type="evidence" value="ECO:0007669"/>
    <property type="project" value="TreeGrafter"/>
</dbReference>
<evidence type="ECO:0000313" key="19">
    <source>
        <dbReference type="EMBL" id="KAK9269106.1"/>
    </source>
</evidence>
<evidence type="ECO:0000256" key="2">
    <source>
        <dbReference type="ARBA" id="ARBA00010159"/>
    </source>
</evidence>
<dbReference type="PRINTS" id="PR01333">
    <property type="entry name" value="2POREKCHANEL"/>
</dbReference>
<dbReference type="Proteomes" id="UP001415857">
    <property type="component" value="Unassembled WGS sequence"/>
</dbReference>
<evidence type="ECO:0000256" key="16">
    <source>
        <dbReference type="SAM" id="MobiDB-lite"/>
    </source>
</evidence>
<dbReference type="GO" id="GO:0030322">
    <property type="term" value="P:stabilization of membrane potential"/>
    <property type="evidence" value="ECO:0007669"/>
    <property type="project" value="TreeGrafter"/>
</dbReference>
<dbReference type="FunFam" id="1.10.287.70:FF:000127">
    <property type="entry name" value="Calcium-activated outward-rectifying potassium channel 1"/>
    <property type="match status" value="1"/>
</dbReference>
<evidence type="ECO:0000256" key="7">
    <source>
        <dbReference type="ARBA" id="ARBA00022723"/>
    </source>
</evidence>
<comment type="caution">
    <text evidence="19">The sequence shown here is derived from an EMBL/GenBank/DDBJ whole genome shotgun (WGS) entry which is preliminary data.</text>
</comment>
<evidence type="ECO:0000259" key="18">
    <source>
        <dbReference type="Pfam" id="PF07885"/>
    </source>
</evidence>
<dbReference type="InterPro" id="IPR003280">
    <property type="entry name" value="2pore_dom_K_chnl"/>
</dbReference>
<evidence type="ECO:0000313" key="20">
    <source>
        <dbReference type="Proteomes" id="UP001415857"/>
    </source>
</evidence>
<dbReference type="Gene3D" id="1.10.287.70">
    <property type="match status" value="2"/>
</dbReference>
<sequence length="354" mass="39026">MDGDGAKQPSVSGLLDPTTQTNQKKNPKRRCCCPKSALLADNVLPDINGIVQLPHPESIFGKLHPSFYQVAVYLAAYLGVGTICFYLLRHQMKGKKTNGVLDAVYFCIVTMATVGYGDLVPSSVLTKLLACAFVFTGMALVGLILSKAADYLVEKQGILLVKALLIHQEVCPTEILKKLGTNKVRYKCVMVLLLLFVLIIVGTIFVAFVEEMNVVDSFYCVCSTITTLGYGDKSFSTQAGRVFAVFWILTSTICSAQFFLYVAELNTERKRRSLVKWVLTRRITKVELQEADIDRDGFVGKSEFILHKLKEMGKISPEDISLILEKFQDLDVDQTGTLSASEIVAPAQSSEPGK</sequence>
<dbReference type="EMBL" id="JBBPBK010000015">
    <property type="protein sequence ID" value="KAK9269106.1"/>
    <property type="molecule type" value="Genomic_DNA"/>
</dbReference>
<dbReference type="Gene3D" id="1.10.238.10">
    <property type="entry name" value="EF-hand"/>
    <property type="match status" value="1"/>
</dbReference>
<feature type="domain" description="Potassium channel" evidence="18">
    <location>
        <begin position="73"/>
        <end position="153"/>
    </location>
</feature>
<dbReference type="GO" id="GO:0046872">
    <property type="term" value="F:metal ion binding"/>
    <property type="evidence" value="ECO:0007669"/>
    <property type="project" value="UniProtKB-KW"/>
</dbReference>
<evidence type="ECO:0000256" key="13">
    <source>
        <dbReference type="ARBA" id="ARBA00023065"/>
    </source>
</evidence>
<dbReference type="PANTHER" id="PTHR11003">
    <property type="entry name" value="POTASSIUM CHANNEL, SUBFAMILY K"/>
    <property type="match status" value="1"/>
</dbReference>
<evidence type="ECO:0000256" key="9">
    <source>
        <dbReference type="ARBA" id="ARBA00022826"/>
    </source>
</evidence>
<evidence type="ECO:0000256" key="8">
    <source>
        <dbReference type="ARBA" id="ARBA00022737"/>
    </source>
</evidence>
<evidence type="ECO:0000256" key="4">
    <source>
        <dbReference type="ARBA" id="ARBA00022538"/>
    </source>
</evidence>
<feature type="domain" description="Potassium channel" evidence="18">
    <location>
        <begin position="194"/>
        <end position="266"/>
    </location>
</feature>
<feature type="transmembrane region" description="Helical" evidence="17">
    <location>
        <begin position="242"/>
        <end position="263"/>
    </location>
</feature>
<dbReference type="GO" id="GO:0022841">
    <property type="term" value="F:potassium ion leak channel activity"/>
    <property type="evidence" value="ECO:0007669"/>
    <property type="project" value="TreeGrafter"/>
</dbReference>
<dbReference type="SUPFAM" id="SSF81324">
    <property type="entry name" value="Voltage-gated potassium channels"/>
    <property type="match status" value="2"/>
</dbReference>
<keyword evidence="4" id="KW-0633">Potassium transport</keyword>
<reference evidence="19 20" key="1">
    <citation type="journal article" date="2024" name="Plant J.">
        <title>Genome sequences and population genomics reveal climatic adaptation and genomic divergence between two closely related sweetgum species.</title>
        <authorList>
            <person name="Xu W.Q."/>
            <person name="Ren C.Q."/>
            <person name="Zhang X.Y."/>
            <person name="Comes H.P."/>
            <person name="Liu X.H."/>
            <person name="Li Y.G."/>
            <person name="Kettle C.J."/>
            <person name="Jalonen R."/>
            <person name="Gaisberger H."/>
            <person name="Ma Y.Z."/>
            <person name="Qiu Y.X."/>
        </authorList>
    </citation>
    <scope>NUCLEOTIDE SEQUENCE [LARGE SCALE GENOMIC DNA]</scope>
    <source>
        <strain evidence="19">Hangzhou</strain>
    </source>
</reference>
<dbReference type="InterPro" id="IPR011992">
    <property type="entry name" value="EF-hand-dom_pair"/>
</dbReference>
<feature type="region of interest" description="Disordered" evidence="16">
    <location>
        <begin position="1"/>
        <end position="28"/>
    </location>
</feature>
<dbReference type="GO" id="GO:0005886">
    <property type="term" value="C:plasma membrane"/>
    <property type="evidence" value="ECO:0007669"/>
    <property type="project" value="TreeGrafter"/>
</dbReference>
<comment type="similarity">
    <text evidence="2">Belongs to the two pore domain potassium channel (TC 1.A.1.7) family.</text>
</comment>
<dbReference type="GO" id="GO:0030007">
    <property type="term" value="P:intracellular potassium ion homeostasis"/>
    <property type="evidence" value="ECO:0007669"/>
    <property type="project" value="UniProtKB-ARBA"/>
</dbReference>
<dbReference type="Pfam" id="PF07885">
    <property type="entry name" value="Ion_trans_2"/>
    <property type="match status" value="2"/>
</dbReference>
<evidence type="ECO:0000256" key="1">
    <source>
        <dbReference type="ARBA" id="ARBA00004128"/>
    </source>
</evidence>
<keyword evidence="9" id="KW-0631">Potassium channel</keyword>
<dbReference type="FunFam" id="1.10.287.70:FF:000128">
    <property type="entry name" value="Two-pore potassium channel 1"/>
    <property type="match status" value="1"/>
</dbReference>
<dbReference type="AlphaFoldDB" id="A0AAP0NBT5"/>
<evidence type="ECO:0000256" key="3">
    <source>
        <dbReference type="ARBA" id="ARBA00022448"/>
    </source>
</evidence>
<proteinExistence type="inferred from homology"/>